<dbReference type="GO" id="GO:0005829">
    <property type="term" value="C:cytosol"/>
    <property type="evidence" value="ECO:0007669"/>
    <property type="project" value="TreeGrafter"/>
</dbReference>
<comment type="cofactor">
    <cofactor evidence="1 6">
        <name>thiamine diphosphate</name>
        <dbReference type="ChEBI" id="CHEBI:58937"/>
    </cofactor>
</comment>
<dbReference type="RefSeq" id="WP_035197956.1">
    <property type="nucleotide sequence ID" value="NZ_JJRY01000024.1"/>
</dbReference>
<keyword evidence="2 6" id="KW-0560">Oxidoreductase</keyword>
<dbReference type="GO" id="GO:0045252">
    <property type="term" value="C:oxoglutarate dehydrogenase complex"/>
    <property type="evidence" value="ECO:0007669"/>
    <property type="project" value="TreeGrafter"/>
</dbReference>
<dbReference type="AlphaFoldDB" id="A0A072NG23"/>
<proteinExistence type="inferred from homology"/>
<comment type="caution">
    <text evidence="8">The sequence shown here is derived from an EMBL/GenBank/DDBJ whole genome shotgun (WGS) entry which is preliminary data.</text>
</comment>
<dbReference type="GO" id="GO:0006099">
    <property type="term" value="P:tricarboxylic acid cycle"/>
    <property type="evidence" value="ECO:0007669"/>
    <property type="project" value="TreeGrafter"/>
</dbReference>
<dbReference type="Gene3D" id="3.40.50.970">
    <property type="match status" value="1"/>
</dbReference>
<dbReference type="InterPro" id="IPR029061">
    <property type="entry name" value="THDP-binding"/>
</dbReference>
<keyword evidence="3 6" id="KW-0786">Thiamine pyrophosphate</keyword>
<dbReference type="Gene3D" id="3.40.50.12470">
    <property type="match status" value="1"/>
</dbReference>
<dbReference type="InterPro" id="IPR023784">
    <property type="entry name" value="2oxoglutarate_DH_E1_bac"/>
</dbReference>
<dbReference type="InterPro" id="IPR031717">
    <property type="entry name" value="ODO-1/KGD_C"/>
</dbReference>
<dbReference type="InterPro" id="IPR042179">
    <property type="entry name" value="KGD_C_sf"/>
</dbReference>
<organism evidence="8 9">
    <name type="scientific">Schinkia azotoformans MEV2011</name>
    <dbReference type="NCBI Taxonomy" id="1348973"/>
    <lineage>
        <taxon>Bacteria</taxon>
        <taxon>Bacillati</taxon>
        <taxon>Bacillota</taxon>
        <taxon>Bacilli</taxon>
        <taxon>Bacillales</taxon>
        <taxon>Bacillaceae</taxon>
        <taxon>Calidifontibacillus/Schinkia group</taxon>
        <taxon>Schinkia</taxon>
    </lineage>
</organism>
<dbReference type="CDD" id="cd02016">
    <property type="entry name" value="TPP_E1_OGDC_like"/>
    <property type="match status" value="1"/>
</dbReference>
<evidence type="ECO:0000256" key="4">
    <source>
        <dbReference type="ARBA" id="ARBA00023152"/>
    </source>
</evidence>
<dbReference type="PANTHER" id="PTHR23152">
    <property type="entry name" value="2-OXOGLUTARATE DEHYDROGENASE"/>
    <property type="match status" value="1"/>
</dbReference>
<reference evidence="8 9" key="1">
    <citation type="submission" date="2014-04" db="EMBL/GenBank/DDBJ databases">
        <title>Draft genome sequence of Bacillus azotoformans MEV2011, a (co-) denitrifying strain unable to grow in the presence of oxygen.</title>
        <authorList>
            <person name="Nielsen M."/>
            <person name="Schreiber L."/>
            <person name="Finster K."/>
            <person name="Schramm A."/>
        </authorList>
    </citation>
    <scope>NUCLEOTIDE SEQUENCE [LARGE SCALE GENOMIC DNA]</scope>
    <source>
        <strain evidence="8 9">MEV2011</strain>
    </source>
</reference>
<dbReference type="PATRIC" id="fig|1348973.3.peg.4047"/>
<dbReference type="GO" id="GO:0004591">
    <property type="term" value="F:oxoglutarate dehydrogenase (succinyl-transferring) activity"/>
    <property type="evidence" value="ECO:0007669"/>
    <property type="project" value="UniProtKB-UniRule"/>
</dbReference>
<comment type="catalytic activity">
    <reaction evidence="5 6">
        <text>N(6)-[(R)-lipoyl]-L-lysyl-[protein] + 2-oxoglutarate + H(+) = N(6)-[(R)-S(8)-succinyldihydrolipoyl]-L-lysyl-[protein] + CO2</text>
        <dbReference type="Rhea" id="RHEA:12188"/>
        <dbReference type="Rhea" id="RHEA-COMP:10474"/>
        <dbReference type="Rhea" id="RHEA-COMP:20092"/>
        <dbReference type="ChEBI" id="CHEBI:15378"/>
        <dbReference type="ChEBI" id="CHEBI:16526"/>
        <dbReference type="ChEBI" id="CHEBI:16810"/>
        <dbReference type="ChEBI" id="CHEBI:83099"/>
        <dbReference type="ChEBI" id="CHEBI:83120"/>
        <dbReference type="EC" id="1.2.4.2"/>
    </reaction>
</comment>
<name>A0A072NG23_SCHAZ</name>
<sequence length="962" mass="109236">MKNTSQKLVWEQFYGPNLGYVYDQYEKYIENPDGVDPTIKALFDELGAPSNDTPKLNPAIKTKAESSPSAQTTNQPSISKVVAGWKLLKDIRTFGHLAADINPIKLEKKANSVSKVDLSFLNIETYNLTKEDLMEMPVTWLWEDAPSHIQNGWEAYQYLKAVYTQTVAYEFEHIHDREERKWLEQYIEHKQIDSKQTTNQRIKLLERLIQVDSFEEFLHKTFVGQKRFSIEGLDVLVPMLDKLVEESGKDQTDNIMIGMAHRGRLNVLAHVLGKPYELIFSEFHHSPNKDLIPSEGSRGINYGWTGDVKYHLGADRDVKDAPNHTIHINLANNPSHLEFVNPVVQGKTRASQENRELNGFPKQNKQASLSVLIHGDAAFPGEGVVAESLNLSKLKGYDTGGTIHIIANNMIGFTTNFEDSRSTKYSSDLAKGYEIPIIHVNADDPERCLDVIIFAYEYRKKFNKDILIDLMGYRRYGHNEMDDPAATQPQLYEMINKHERVFEKYGHELIAKKVLSEEEAKQKQDNAEKNLKTIYEKYMEEENSKSQTPLVSKITIEEIPNINTSVPNNFLKTINKSLSKWPEKFSVYPKLERILKRRETAFAEGNKIDWALAETLAFATILADGIPIRLTGQDSERGTFAHRHLVLHDYKTNEAFVPLHHIPEAKSSFSIYNSPLSEAAVLGYEYGYSVKAKESLVLWEAQFGDFANAAQVIVDQFISSGPAKWGQKSSLVMLLPHGFEGQGPEHSSARLERFLQMSAENNWIVANVTSAAQYFHILRRQALLTGTEGAKPLVLMTPKSLLRHPLTGSSSSELSNGHFQPILEQEGTGTKPEKVKRLILCSGKVAVDLAVELEQLPSEEKELLHIARIEQLYPFPKKEMNELIGRFSYLEEVIWVQEEPQNMGPWTFIQSNFSEVVQKDLKIGYIGRPKRSSPATGDPVIHKQEQSMIIHDALQFEKGGER</sequence>
<evidence type="ECO:0000313" key="8">
    <source>
        <dbReference type="EMBL" id="KEF36604.1"/>
    </source>
</evidence>
<comment type="function">
    <text evidence="6">E1 component of the 2-oxoglutarate dehydrogenase (OGDH) complex which catalyzes the decarboxylation of 2-oxoglutarate, the first step in the conversion of 2-oxoglutarate to succinyl-CoA and CO(2).</text>
</comment>
<evidence type="ECO:0000259" key="7">
    <source>
        <dbReference type="SMART" id="SM00861"/>
    </source>
</evidence>
<evidence type="ECO:0000256" key="5">
    <source>
        <dbReference type="ARBA" id="ARBA00051911"/>
    </source>
</evidence>
<keyword evidence="4 6" id="KW-0324">Glycolysis</keyword>
<dbReference type="Proteomes" id="UP000027936">
    <property type="component" value="Unassembled WGS sequence"/>
</dbReference>
<dbReference type="SUPFAM" id="SSF52518">
    <property type="entry name" value="Thiamin diphosphate-binding fold (THDP-binding)"/>
    <property type="match status" value="2"/>
</dbReference>
<comment type="subunit">
    <text evidence="6">Homodimer. Part of the 2-oxoglutarate dehydrogenase (OGDH) complex composed of E1 (2-oxoglutarate dehydrogenase), E2 (dihydrolipoamide succinyltransferase) and E3 (dihydrolipoamide dehydrogenase); the complex contains multiple copies of the three enzymatic components (E1, E2 and E3).</text>
</comment>
<dbReference type="PANTHER" id="PTHR23152:SF4">
    <property type="entry name" value="2-OXOADIPATE DEHYDROGENASE COMPLEX COMPONENT E1"/>
    <property type="match status" value="1"/>
</dbReference>
<evidence type="ECO:0000256" key="1">
    <source>
        <dbReference type="ARBA" id="ARBA00001964"/>
    </source>
</evidence>
<protein>
    <recommendedName>
        <fullName evidence="6">2-oxoglutarate dehydrogenase E1 component</fullName>
        <ecNumber evidence="6">1.2.4.2</ecNumber>
    </recommendedName>
    <alternativeName>
        <fullName evidence="6">Alpha-ketoglutarate dehydrogenase</fullName>
    </alternativeName>
</protein>
<evidence type="ECO:0000256" key="6">
    <source>
        <dbReference type="HAMAP-Rule" id="MF_01169"/>
    </source>
</evidence>
<dbReference type="InterPro" id="IPR001017">
    <property type="entry name" value="DH_E1"/>
</dbReference>
<dbReference type="Gene3D" id="3.40.50.11610">
    <property type="entry name" value="Multifunctional 2-oxoglutarate metabolism enzyme, C-terminal domain"/>
    <property type="match status" value="1"/>
</dbReference>
<dbReference type="NCBIfam" id="NF006914">
    <property type="entry name" value="PRK09404.1"/>
    <property type="match status" value="1"/>
</dbReference>
<evidence type="ECO:0000256" key="3">
    <source>
        <dbReference type="ARBA" id="ARBA00023052"/>
    </source>
</evidence>
<gene>
    <name evidence="6" type="primary">odhA</name>
    <name evidence="8" type="ORF">M670_04166</name>
</gene>
<dbReference type="PIRSF" id="PIRSF000157">
    <property type="entry name" value="Oxoglu_dh_E1"/>
    <property type="match status" value="1"/>
</dbReference>
<dbReference type="Pfam" id="PF00676">
    <property type="entry name" value="E1_dh"/>
    <property type="match status" value="1"/>
</dbReference>
<dbReference type="HAMAP" id="MF_01169">
    <property type="entry name" value="SucA_OdhA"/>
    <property type="match status" value="1"/>
</dbReference>
<dbReference type="Pfam" id="PF02779">
    <property type="entry name" value="Transket_pyr"/>
    <property type="match status" value="1"/>
</dbReference>
<dbReference type="OrthoDB" id="9759785at2"/>
<evidence type="ECO:0000313" key="9">
    <source>
        <dbReference type="Proteomes" id="UP000027936"/>
    </source>
</evidence>
<dbReference type="FunFam" id="3.40.50.970:FF:000036">
    <property type="entry name" value="2-oxoglutarate dehydrogenase E1 component"/>
    <property type="match status" value="1"/>
</dbReference>
<dbReference type="GO" id="GO:0006096">
    <property type="term" value="P:glycolytic process"/>
    <property type="evidence" value="ECO:0007669"/>
    <property type="project" value="UniProtKB-UniRule"/>
</dbReference>
<dbReference type="InterPro" id="IPR011603">
    <property type="entry name" value="2oxoglutarate_DH_E1"/>
</dbReference>
<dbReference type="EMBL" id="JJRY01000024">
    <property type="protein sequence ID" value="KEF36604.1"/>
    <property type="molecule type" value="Genomic_DNA"/>
</dbReference>
<dbReference type="NCBIfam" id="NF008907">
    <property type="entry name" value="PRK12270.1"/>
    <property type="match status" value="1"/>
</dbReference>
<evidence type="ECO:0000256" key="2">
    <source>
        <dbReference type="ARBA" id="ARBA00023002"/>
    </source>
</evidence>
<accession>A0A072NG23</accession>
<dbReference type="InterPro" id="IPR005475">
    <property type="entry name" value="Transketolase-like_Pyr-bd"/>
</dbReference>
<dbReference type="NCBIfam" id="TIGR00239">
    <property type="entry name" value="2oxo_dh_E1"/>
    <property type="match status" value="1"/>
</dbReference>
<comment type="similarity">
    <text evidence="6">Belongs to the alpha-ketoglutarate dehydrogenase family.</text>
</comment>
<dbReference type="Pfam" id="PF16870">
    <property type="entry name" value="OxoGdeHyase_C"/>
    <property type="match status" value="1"/>
</dbReference>
<dbReference type="GO" id="GO:0030976">
    <property type="term" value="F:thiamine pyrophosphate binding"/>
    <property type="evidence" value="ECO:0007669"/>
    <property type="project" value="UniProtKB-UniRule"/>
</dbReference>
<dbReference type="SMART" id="SM00861">
    <property type="entry name" value="Transket_pyr"/>
    <property type="match status" value="1"/>
</dbReference>
<dbReference type="EC" id="1.2.4.2" evidence="6"/>
<feature type="domain" description="Transketolase-like pyrimidine-binding" evidence="7">
    <location>
        <begin position="608"/>
        <end position="804"/>
    </location>
</feature>